<evidence type="ECO:0000256" key="3">
    <source>
        <dbReference type="SAM" id="MobiDB-lite"/>
    </source>
</evidence>
<dbReference type="Pfam" id="PF07727">
    <property type="entry name" value="RVT_2"/>
    <property type="match status" value="1"/>
</dbReference>
<feature type="region of interest" description="Disordered" evidence="3">
    <location>
        <begin position="556"/>
        <end position="604"/>
    </location>
</feature>
<feature type="domain" description="Retroviral polymerase SH3-like" evidence="7">
    <location>
        <begin position="434"/>
        <end position="487"/>
    </location>
</feature>
<keyword evidence="1" id="KW-0378">Hydrolase</keyword>
<feature type="compositionally biased region" description="Basic and acidic residues" evidence="3">
    <location>
        <begin position="592"/>
        <end position="603"/>
    </location>
</feature>
<name>A0A699GV24_TANCI</name>
<dbReference type="InterPro" id="IPR043502">
    <property type="entry name" value="DNA/RNA_pol_sf"/>
</dbReference>
<dbReference type="Pfam" id="PF13976">
    <property type="entry name" value="gag_pre-integrs"/>
    <property type="match status" value="1"/>
</dbReference>
<dbReference type="EMBL" id="BKCJ010059330">
    <property type="protein sequence ID" value="GEW46106.1"/>
    <property type="molecule type" value="Genomic_DNA"/>
</dbReference>
<feature type="domain" description="Reverse transcriptase Ty1/copia-type" evidence="4">
    <location>
        <begin position="685"/>
        <end position="756"/>
    </location>
</feature>
<dbReference type="Pfam" id="PF25597">
    <property type="entry name" value="SH3_retrovirus"/>
    <property type="match status" value="1"/>
</dbReference>
<feature type="region of interest" description="Disordered" evidence="3">
    <location>
        <begin position="1"/>
        <end position="21"/>
    </location>
</feature>
<evidence type="ECO:0000256" key="1">
    <source>
        <dbReference type="ARBA" id="ARBA00022750"/>
    </source>
</evidence>
<feature type="compositionally biased region" description="Basic and acidic residues" evidence="3">
    <location>
        <begin position="567"/>
        <end position="580"/>
    </location>
</feature>
<evidence type="ECO:0000259" key="6">
    <source>
        <dbReference type="Pfam" id="PF22936"/>
    </source>
</evidence>
<protein>
    <submittedName>
        <fullName evidence="8">Putative ribonuclease H-like domain-containing protein</fullName>
    </submittedName>
</protein>
<dbReference type="InterPro" id="IPR057670">
    <property type="entry name" value="SH3_retrovirus"/>
</dbReference>
<dbReference type="InterPro" id="IPR025724">
    <property type="entry name" value="GAG-pre-integrase_dom"/>
</dbReference>
<keyword evidence="2" id="KW-0175">Coiled coil</keyword>
<feature type="domain" description="Retrovirus-related Pol polyprotein from transposon TNT 1-94-like beta-barrel" evidence="6">
    <location>
        <begin position="169"/>
        <end position="242"/>
    </location>
</feature>
<accession>A0A699GV24</accession>
<evidence type="ECO:0000259" key="4">
    <source>
        <dbReference type="Pfam" id="PF07727"/>
    </source>
</evidence>
<evidence type="ECO:0000259" key="5">
    <source>
        <dbReference type="Pfam" id="PF13976"/>
    </source>
</evidence>
<dbReference type="SUPFAM" id="SSF56672">
    <property type="entry name" value="DNA/RNA polymerases"/>
    <property type="match status" value="1"/>
</dbReference>
<dbReference type="InterPro" id="IPR054722">
    <property type="entry name" value="PolX-like_BBD"/>
</dbReference>
<feature type="compositionally biased region" description="Acidic residues" evidence="3">
    <location>
        <begin position="1"/>
        <end position="14"/>
    </location>
</feature>
<keyword evidence="1" id="KW-0645">Protease</keyword>
<feature type="coiled-coil region" evidence="2">
    <location>
        <begin position="1246"/>
        <end position="1280"/>
    </location>
</feature>
<evidence type="ECO:0000259" key="7">
    <source>
        <dbReference type="Pfam" id="PF25597"/>
    </source>
</evidence>
<dbReference type="InterPro" id="IPR013103">
    <property type="entry name" value="RVT_2"/>
</dbReference>
<keyword evidence="1" id="KW-0064">Aspartyl protease</keyword>
<sequence length="1434" mass="162777">MFDCDEMFSSESDDSLPASPIYDRYQSEEGYHVVPPPYTGTFLPPKPDLVFHDAPNVNETVHTAFNVELSPTKPDKDLSYTHRPSAPLIEDWVSDLEDDSKVELPQNAPSFVQPTEQVNPPKPSVKPVETSILAANHKTTIPKPKSHGNSRNRKACFGNPQHALKDKGVIDSGCSRHMTENMSYLSNFEEINGGYVAFGGNPKGGKISGKGKIKTGKLDFDDVYFVKELKFNLFSVSQMCNKKNNILFIDTECIVLSPEFKLPDENQVLLRVPRENNMYNVDLKNIVLSGDLTCLFAKATLDESNLWHRRLGHINFKTMNKLVTCNLFRGLPSKVFENDHTCVACKKGKQHKASCKTKPASSVSQPLQRTLIKAARTMLADLLLPISFWAKEVNTACYVQNRVLVTKPQSKIPYALLLGRTPSIGFMRPFGCPVTILNTLDPLGKFDGKADEGFLVGYSVTSKAFRVFNGRTRIIQETLHINFLENKPNVIGSGPTWLFDIDTLTKSMNYQPVTAGNQSNPSAGVQEQFDAEKAWEKNVQQYVLFPLWSFGSKNPQNTDDDVAFGGKKPEFEREKPESEVHVSPSSSAQTNKHNDKTKREAKGKSPIKLSIGYRNLSAEFEDFSDNNINEVNAADSPVHAVGQISTNNTNTFSAAALEDITYSNDEEDVGAYAEFTNLETNITEEGINYEEVFAPVARIEAIRLFLAYASFMGFMVYQMDVKSTFLYGTIKEEVYVCQPPGFEDPDYSDKVYKVVKRGKIDQTLFIKKQKCDILLVQVYVDDIIFGSTNKGLCKAFEKLMKDKFQMSLMGKLTLFLDGKSASTPIDTEKPLLKDPDNKDVDVHTYRSMIGSLMYLTSSRPDIMFAVCACAYFQVTPKVSNLHAVKRIFGYLKGKPHLGMWYPKDSPFNLVAYSDSNYHGASLDMKSTTGGCQFLRCRIISWQCKKQTVVVTSSTEAEYVAAASCCAQVLWIQNQLLDYGYNFMSAKRTSWNEFSSSMALAIICLSTSRKFNFSKAQVGDLSSHTIKYSSLSLTQKVFANMRRQRVKKLERKNKLKVFRLRRLRKIGTAERVESFGDTIMDDVSKKGEIIAHMDADEDVTLKDVAADDELELMELQEVVEVVTIAKLMTKVVTAASATITAPTTPITADIIIVAPSAARRRKGVDEAYARELEAELNKNIHYNDVIEQVQRKEKEDNAVMRYQSLKRKPQTEAQARKNMMIYLRNMDGFKMDYFKGMSYDDIRPIFEKCYNSNVAFLEKTKEQMEEEDSRALKRASESQAEKAAKKKKLDEKVLVVDYEIYTENNKPYYKIIRADRSSQLFLSFLSLLRNFDREDLEVLWQLVKERFASLKPKKFLDDFLLTTLTYMFKKSDVKAQVWKNQRSVYGLAKRRYPLTRFTLDQMLNNVRLEVEEESEVSLELLRFMRQQQQEEFRPE</sequence>
<dbReference type="PANTHER" id="PTHR11439:SF495">
    <property type="entry name" value="REVERSE TRANSCRIPTASE, RNA-DEPENDENT DNA POLYMERASE-RELATED"/>
    <property type="match status" value="1"/>
</dbReference>
<dbReference type="GO" id="GO:0004190">
    <property type="term" value="F:aspartic-type endopeptidase activity"/>
    <property type="evidence" value="ECO:0007669"/>
    <property type="project" value="UniProtKB-KW"/>
</dbReference>
<evidence type="ECO:0000313" key="8">
    <source>
        <dbReference type="EMBL" id="GEW46106.1"/>
    </source>
</evidence>
<comment type="caution">
    <text evidence="8">The sequence shown here is derived from an EMBL/GenBank/DDBJ whole genome shotgun (WGS) entry which is preliminary data.</text>
</comment>
<organism evidence="8">
    <name type="scientific">Tanacetum cinerariifolium</name>
    <name type="common">Dalmatian daisy</name>
    <name type="synonym">Chrysanthemum cinerariifolium</name>
    <dbReference type="NCBI Taxonomy" id="118510"/>
    <lineage>
        <taxon>Eukaryota</taxon>
        <taxon>Viridiplantae</taxon>
        <taxon>Streptophyta</taxon>
        <taxon>Embryophyta</taxon>
        <taxon>Tracheophyta</taxon>
        <taxon>Spermatophyta</taxon>
        <taxon>Magnoliopsida</taxon>
        <taxon>eudicotyledons</taxon>
        <taxon>Gunneridae</taxon>
        <taxon>Pentapetalae</taxon>
        <taxon>asterids</taxon>
        <taxon>campanulids</taxon>
        <taxon>Asterales</taxon>
        <taxon>Asteraceae</taxon>
        <taxon>Asteroideae</taxon>
        <taxon>Anthemideae</taxon>
        <taxon>Anthemidinae</taxon>
        <taxon>Tanacetum</taxon>
    </lineage>
</organism>
<dbReference type="Pfam" id="PF22936">
    <property type="entry name" value="Pol_BBD"/>
    <property type="match status" value="1"/>
</dbReference>
<feature type="region of interest" description="Disordered" evidence="3">
    <location>
        <begin position="139"/>
        <end position="158"/>
    </location>
</feature>
<feature type="domain" description="GAG-pre-integrase" evidence="5">
    <location>
        <begin position="278"/>
        <end position="350"/>
    </location>
</feature>
<proteinExistence type="predicted"/>
<evidence type="ECO:0000256" key="2">
    <source>
        <dbReference type="SAM" id="Coils"/>
    </source>
</evidence>
<feature type="compositionally biased region" description="Basic residues" evidence="3">
    <location>
        <begin position="144"/>
        <end position="154"/>
    </location>
</feature>
<dbReference type="PANTHER" id="PTHR11439">
    <property type="entry name" value="GAG-POL-RELATED RETROTRANSPOSON"/>
    <property type="match status" value="1"/>
</dbReference>
<gene>
    <name evidence="8" type="ORF">Tci_218082</name>
</gene>
<reference evidence="8" key="1">
    <citation type="journal article" date="2019" name="Sci. Rep.">
        <title>Draft genome of Tanacetum cinerariifolium, the natural source of mosquito coil.</title>
        <authorList>
            <person name="Yamashiro T."/>
            <person name="Shiraishi A."/>
            <person name="Satake H."/>
            <person name="Nakayama K."/>
        </authorList>
    </citation>
    <scope>NUCLEOTIDE SEQUENCE</scope>
</reference>
<dbReference type="CDD" id="cd09272">
    <property type="entry name" value="RNase_HI_RT_Ty1"/>
    <property type="match status" value="1"/>
</dbReference>